<dbReference type="Pfam" id="PF02541">
    <property type="entry name" value="Ppx-GppA"/>
    <property type="match status" value="1"/>
</dbReference>
<gene>
    <name evidence="2" type="ORF">ELQ94_13850</name>
</gene>
<accession>A0A3S0VRK7</accession>
<dbReference type="OrthoDB" id="9793035at2"/>
<dbReference type="PANTHER" id="PTHR30005">
    <property type="entry name" value="EXOPOLYPHOSPHATASE"/>
    <property type="match status" value="1"/>
</dbReference>
<dbReference type="RefSeq" id="WP_127050959.1">
    <property type="nucleotide sequence ID" value="NZ_RZGZ01000004.1"/>
</dbReference>
<evidence type="ECO:0000259" key="1">
    <source>
        <dbReference type="Pfam" id="PF02541"/>
    </source>
</evidence>
<dbReference type="InterPro" id="IPR050273">
    <property type="entry name" value="GppA/Ppx_hydrolase"/>
</dbReference>
<dbReference type="Gene3D" id="3.30.420.40">
    <property type="match status" value="1"/>
</dbReference>
<dbReference type="AlphaFoldDB" id="A0A3S0VRK7"/>
<feature type="domain" description="Ppx/GppA phosphatase N-terminal" evidence="1">
    <location>
        <begin position="22"/>
        <end position="292"/>
    </location>
</feature>
<dbReference type="GO" id="GO:0016462">
    <property type="term" value="F:pyrophosphatase activity"/>
    <property type="evidence" value="ECO:0007669"/>
    <property type="project" value="TreeGrafter"/>
</dbReference>
<dbReference type="SUPFAM" id="SSF53067">
    <property type="entry name" value="Actin-like ATPase domain"/>
    <property type="match status" value="2"/>
</dbReference>
<evidence type="ECO:0000313" key="2">
    <source>
        <dbReference type="EMBL" id="RUQ98106.1"/>
    </source>
</evidence>
<reference evidence="2 3" key="1">
    <citation type="submission" date="2018-12" db="EMBL/GenBank/DDBJ databases">
        <authorList>
            <person name="Li F."/>
        </authorList>
    </citation>
    <scope>NUCLEOTIDE SEQUENCE [LARGE SCALE GENOMIC DNA]</scope>
    <source>
        <strain evidence="2 3">EGI 6500705</strain>
    </source>
</reference>
<protein>
    <submittedName>
        <fullName evidence="2">Ppx/GppA family phosphatase</fullName>
    </submittedName>
</protein>
<sequence>MTPEPSTRVAAYDCGTNSLRLLIADVVDGRLVDVVRELDVVRLGQGVDRTGRFDDEALERTFASAERFAALCREHGVEREHVRFAATSATRDASNRDEFIRRITEIVGVAPEVITGDEEAGLSFVGAASTAPERDGLTLVVDLGGGSTELVLGADELVSAFSMDVGSVRMTERHVHSDPPTSDEVEAARRDVRAALDEALRTVDVSRTATIVGVAGTITTVTAHALGLERYDSAAIDGSELSLEAVLTACDELSVMPRAERAARAYIHPGRVDVVPAGAMIWAEVLRRVRTEGAAIGGGIGSVVTSEHDILDGLALSLA</sequence>
<proteinExistence type="predicted"/>
<dbReference type="InterPro" id="IPR043129">
    <property type="entry name" value="ATPase_NBD"/>
</dbReference>
<comment type="caution">
    <text evidence="2">The sequence shown here is derived from an EMBL/GenBank/DDBJ whole genome shotgun (WGS) entry which is preliminary data.</text>
</comment>
<dbReference type="InterPro" id="IPR003695">
    <property type="entry name" value="Ppx_GppA_N"/>
</dbReference>
<dbReference type="Gene3D" id="3.30.420.150">
    <property type="entry name" value="Exopolyphosphatase. Domain 2"/>
    <property type="match status" value="1"/>
</dbReference>
<evidence type="ECO:0000313" key="3">
    <source>
        <dbReference type="Proteomes" id="UP000274909"/>
    </source>
</evidence>
<dbReference type="Proteomes" id="UP000274909">
    <property type="component" value="Unassembled WGS sequence"/>
</dbReference>
<dbReference type="CDD" id="cd24119">
    <property type="entry name" value="ASKHA_NBD_MtPPX2-like"/>
    <property type="match status" value="1"/>
</dbReference>
<keyword evidence="3" id="KW-1185">Reference proteome</keyword>
<name>A0A3S0VRK7_9MICO</name>
<dbReference type="EMBL" id="RZGZ01000004">
    <property type="protein sequence ID" value="RUQ98106.1"/>
    <property type="molecule type" value="Genomic_DNA"/>
</dbReference>
<organism evidence="2 3">
    <name type="scientific">Labedella endophytica</name>
    <dbReference type="NCBI Taxonomy" id="1523160"/>
    <lineage>
        <taxon>Bacteria</taxon>
        <taxon>Bacillati</taxon>
        <taxon>Actinomycetota</taxon>
        <taxon>Actinomycetes</taxon>
        <taxon>Micrococcales</taxon>
        <taxon>Microbacteriaceae</taxon>
        <taxon>Labedella</taxon>
    </lineage>
</organism>
<dbReference type="PANTHER" id="PTHR30005:SF13">
    <property type="entry name" value="EXOPOLYPHOSPHATASE 2"/>
    <property type="match status" value="1"/>
</dbReference>